<feature type="domain" description="Homing endonuclease LAGLIDADG" evidence="2">
    <location>
        <begin position="36"/>
        <end position="132"/>
    </location>
</feature>
<comment type="function">
    <text evidence="1">Mitochondrial DNA endonuclease involved in intron homing.</text>
</comment>
<proteinExistence type="predicted"/>
<name>Q9XKZ0_CYCAE</name>
<geneLocation type="mitochondrion" evidence="3"/>
<reference evidence="3" key="1">
    <citation type="journal article" date="1999" name="Nucleic Acids Res.">
        <title>Molecular gene organisation and secondary structure of the mitochondrial large subunit ribosomal RNA from the cultivated Basidiomycota Agrocybe aegerita: a 13 kb gene possessing six unusual nucleotide extensions and eight introns.</title>
        <authorList>
            <person name="Gonzalez P."/>
            <person name="Barroso G."/>
            <person name="Labarere J."/>
        </authorList>
    </citation>
    <scope>NUCLEOTIDE SEQUENCE</scope>
    <source>
        <strain evidence="3">SM 47</strain>
    </source>
</reference>
<evidence type="ECO:0000313" key="3">
    <source>
        <dbReference type="EMBL" id="AAD20984.1"/>
    </source>
</evidence>
<keyword evidence="3" id="KW-0496">Mitochondrion</keyword>
<protein>
    <submittedName>
        <fullName evidence="3">Intronic protein</fullName>
    </submittedName>
</protein>
<dbReference type="AlphaFoldDB" id="Q9XKZ0"/>
<dbReference type="InterPro" id="IPR004860">
    <property type="entry name" value="LAGLIDADG_dom"/>
</dbReference>
<dbReference type="GO" id="GO:0004519">
    <property type="term" value="F:endonuclease activity"/>
    <property type="evidence" value="ECO:0007669"/>
    <property type="project" value="InterPro"/>
</dbReference>
<accession>Q9XKZ0</accession>
<organism evidence="3">
    <name type="scientific">Cyclocybe aegerita</name>
    <name type="common">Black poplar mushroom</name>
    <name type="synonym">Agrocybe aegerita</name>
    <dbReference type="NCBI Taxonomy" id="1973307"/>
    <lineage>
        <taxon>Eukaryota</taxon>
        <taxon>Fungi</taxon>
        <taxon>Dikarya</taxon>
        <taxon>Basidiomycota</taxon>
        <taxon>Agaricomycotina</taxon>
        <taxon>Agaricomycetes</taxon>
        <taxon>Agaricomycetidae</taxon>
        <taxon>Agaricales</taxon>
        <taxon>Agaricineae</taxon>
        <taxon>Bolbitiaceae</taxon>
        <taxon>Cyclocybe</taxon>
    </lineage>
</organism>
<dbReference type="Pfam" id="PF03161">
    <property type="entry name" value="LAGLIDADG_2"/>
    <property type="match status" value="1"/>
</dbReference>
<dbReference type="SUPFAM" id="SSF55608">
    <property type="entry name" value="Homing endonucleases"/>
    <property type="match status" value="1"/>
</dbReference>
<evidence type="ECO:0000256" key="1">
    <source>
        <dbReference type="ARBA" id="ARBA00002670"/>
    </source>
</evidence>
<dbReference type="InterPro" id="IPR027434">
    <property type="entry name" value="Homing_endonucl"/>
</dbReference>
<dbReference type="Gene3D" id="3.10.28.10">
    <property type="entry name" value="Homing endonucleases"/>
    <property type="match status" value="1"/>
</dbReference>
<sequence length="137" mass="16139">MSFGQKYELFALYLGELFTFCSVLYLKYKVQTKAEVPYYDMFYELNKDNSKYIKIVPQNIIEYMNPIVLAYLIMTDGNFDKGRNRVRIYTNSYSKEEVERLAFAINTKLNIYTGVLHDRNNQWILTIGAKNLTLPLS</sequence>
<evidence type="ECO:0000259" key="2">
    <source>
        <dbReference type="Pfam" id="PF03161"/>
    </source>
</evidence>
<dbReference type="EMBL" id="AF087656">
    <property type="protein sequence ID" value="AAD20984.1"/>
    <property type="molecule type" value="Genomic_DNA"/>
</dbReference>